<evidence type="ECO:0000313" key="6">
    <source>
        <dbReference type="Proteomes" id="UP000622653"/>
    </source>
</evidence>
<dbReference type="InterPro" id="IPR009057">
    <property type="entry name" value="Homeodomain-like_sf"/>
</dbReference>
<dbReference type="InterPro" id="IPR008599">
    <property type="entry name" value="Diacid_rec"/>
</dbReference>
<dbReference type="AlphaFoldDB" id="A0A8J7KBN9"/>
<evidence type="ECO:0000256" key="1">
    <source>
        <dbReference type="ARBA" id="ARBA00006754"/>
    </source>
</evidence>
<evidence type="ECO:0000259" key="3">
    <source>
        <dbReference type="Pfam" id="PF13556"/>
    </source>
</evidence>
<dbReference type="InterPro" id="IPR041522">
    <property type="entry name" value="CdaR_GGDEF"/>
</dbReference>
<comment type="caution">
    <text evidence="5">The sequence shown here is derived from an EMBL/GenBank/DDBJ whole genome shotgun (WGS) entry which is preliminary data.</text>
</comment>
<organism evidence="5 6">
    <name type="scientific">Savagea serpentis</name>
    <dbReference type="NCBI Taxonomy" id="2785297"/>
    <lineage>
        <taxon>Bacteria</taxon>
        <taxon>Bacillati</taxon>
        <taxon>Bacillota</taxon>
        <taxon>Bacilli</taxon>
        <taxon>Bacillales</taxon>
        <taxon>Caryophanaceae</taxon>
        <taxon>Savagea</taxon>
    </lineage>
</organism>
<dbReference type="Pfam" id="PF05651">
    <property type="entry name" value="Diacid_rec"/>
    <property type="match status" value="1"/>
</dbReference>
<dbReference type="Pfam" id="PF17853">
    <property type="entry name" value="GGDEF_2"/>
    <property type="match status" value="1"/>
</dbReference>
<proteinExistence type="inferred from homology"/>
<dbReference type="Proteomes" id="UP000622653">
    <property type="component" value="Unassembled WGS sequence"/>
</dbReference>
<reference evidence="5" key="1">
    <citation type="submission" date="2020-11" db="EMBL/GenBank/DDBJ databases">
        <title>Multidrug resistant novel bacterium Savagea serpentis sp. nov., isolated from the scats of a vine snake (Ahaetulla nasuta).</title>
        <authorList>
            <person name="Venkata Ramana V."/>
            <person name="Vikas Patil S."/>
            <person name="Yogita Lugani V."/>
        </authorList>
    </citation>
    <scope>NUCLEOTIDE SEQUENCE</scope>
    <source>
        <strain evidence="5">SN6</strain>
    </source>
</reference>
<feature type="domain" description="CdaR GGDEF-like" evidence="4">
    <location>
        <begin position="155"/>
        <end position="272"/>
    </location>
</feature>
<name>A0A8J7KBN9_9BACL</name>
<dbReference type="PANTHER" id="PTHR33744">
    <property type="entry name" value="CARBOHYDRATE DIACID REGULATOR"/>
    <property type="match status" value="1"/>
</dbReference>
<dbReference type="InterPro" id="IPR051448">
    <property type="entry name" value="CdaR-like_regulators"/>
</dbReference>
<feature type="domain" description="PucR C-terminal helix-turn-helix" evidence="3">
    <location>
        <begin position="328"/>
        <end position="380"/>
    </location>
</feature>
<protein>
    <submittedName>
        <fullName evidence="5">Helix-turn-helix domain-containing protein</fullName>
    </submittedName>
</protein>
<evidence type="ECO:0000259" key="4">
    <source>
        <dbReference type="Pfam" id="PF17853"/>
    </source>
</evidence>
<keyword evidence="6" id="KW-1185">Reference proteome</keyword>
<dbReference type="Gene3D" id="1.10.10.2840">
    <property type="entry name" value="PucR C-terminal helix-turn-helix domain"/>
    <property type="match status" value="1"/>
</dbReference>
<gene>
    <name evidence="5" type="ORF">IRY55_04500</name>
</gene>
<dbReference type="InterPro" id="IPR042070">
    <property type="entry name" value="PucR_C-HTH_sf"/>
</dbReference>
<dbReference type="RefSeq" id="WP_194562047.1">
    <property type="nucleotide sequence ID" value="NZ_JADKPV010000001.1"/>
</dbReference>
<dbReference type="SUPFAM" id="SSF46689">
    <property type="entry name" value="Homeodomain-like"/>
    <property type="match status" value="1"/>
</dbReference>
<evidence type="ECO:0000313" key="5">
    <source>
        <dbReference type="EMBL" id="MBF4500617.1"/>
    </source>
</evidence>
<dbReference type="EMBL" id="JADKPV010000001">
    <property type="protein sequence ID" value="MBF4500617.1"/>
    <property type="molecule type" value="Genomic_DNA"/>
</dbReference>
<dbReference type="PANTHER" id="PTHR33744:SF15">
    <property type="entry name" value="CARBOHYDRATE DIACID REGULATOR"/>
    <property type="match status" value="1"/>
</dbReference>
<dbReference type="Pfam" id="PF13556">
    <property type="entry name" value="HTH_30"/>
    <property type="match status" value="1"/>
</dbReference>
<evidence type="ECO:0000259" key="2">
    <source>
        <dbReference type="Pfam" id="PF05651"/>
    </source>
</evidence>
<accession>A0A8J7KBN9</accession>
<dbReference type="InterPro" id="IPR025736">
    <property type="entry name" value="PucR_C-HTH_dom"/>
</dbReference>
<comment type="similarity">
    <text evidence="1">Belongs to the CdaR family.</text>
</comment>
<sequence>MILTKIAQKISEDTKSIIGYPISISDQAGHLIGVNDTSRLGLFDPLLHEVIVQKEMIYWGEEAVKDLVNIFPGVAAPIIVNGTVLGAIGILGKVKRDQETENYIQLVKNHIEMRCHEAIRKEFQSLNQQTIDTFLHYLLFFERENLTIQHVETVSTILNIEMDRPRFCILLELDQKISSVNEASILIEMIRTILQLNEQDVIGQIGPNTICILKTIPHVSLSSTTLQQLEHTLLRLKQRWMEVRKEDLHIAVGDGQLSIIDVVHSYREAENLIKASRSHRTSATFFHYKQGETIFNHLVQHTPEQAYTKLIQRLAPLFQHKNYIELKDTFIAYCHANFNSSEAARDLFIHRNTLTYRLKQIEEQIDLPLDSFQNCIALYTLILLHDK</sequence>
<feature type="domain" description="Putative sugar diacid recognition" evidence="2">
    <location>
        <begin position="4"/>
        <end position="136"/>
    </location>
</feature>